<dbReference type="CDD" id="cd04301">
    <property type="entry name" value="NAT_SF"/>
    <property type="match status" value="1"/>
</dbReference>
<dbReference type="PANTHER" id="PTHR34822:SF1">
    <property type="entry name" value="GRPB FAMILY PROTEIN"/>
    <property type="match status" value="1"/>
</dbReference>
<feature type="domain" description="N-acetyltransferase" evidence="2">
    <location>
        <begin position="173"/>
        <end position="315"/>
    </location>
</feature>
<dbReference type="InterPro" id="IPR007344">
    <property type="entry name" value="GrpB/CoaE"/>
</dbReference>
<feature type="region of interest" description="Disordered" evidence="1">
    <location>
        <begin position="296"/>
        <end position="315"/>
    </location>
</feature>
<dbReference type="InterPro" id="IPR043519">
    <property type="entry name" value="NT_sf"/>
</dbReference>
<dbReference type="InterPro" id="IPR000182">
    <property type="entry name" value="GNAT_dom"/>
</dbReference>
<proteinExistence type="predicted"/>
<dbReference type="SUPFAM" id="SSF55729">
    <property type="entry name" value="Acyl-CoA N-acyltransferases (Nat)"/>
    <property type="match status" value="1"/>
</dbReference>
<dbReference type="RefSeq" id="WP_035545818.1">
    <property type="nucleotide sequence ID" value="NZ_BAUP01000152.1"/>
</dbReference>
<dbReference type="STRING" id="1427503.HE1_01223"/>
<evidence type="ECO:0000313" key="4">
    <source>
        <dbReference type="Proteomes" id="UP000024842"/>
    </source>
</evidence>
<evidence type="ECO:0000256" key="1">
    <source>
        <dbReference type="SAM" id="MobiDB-lite"/>
    </source>
</evidence>
<gene>
    <name evidence="3" type="ORF">HE1_01223</name>
</gene>
<dbReference type="PANTHER" id="PTHR34822">
    <property type="entry name" value="GRPB DOMAIN PROTEIN (AFU_ORTHOLOGUE AFUA_1G01530)"/>
    <property type="match status" value="1"/>
</dbReference>
<dbReference type="EMBL" id="BAUP01000152">
    <property type="protein sequence ID" value="GAJ46881.1"/>
    <property type="molecule type" value="Genomic_DNA"/>
</dbReference>
<reference evidence="3 4" key="1">
    <citation type="journal article" date="2014" name="FEMS Microbiol. Lett.">
        <title>Draft genome sequences of three Holospora species (Holospora obtusa, Holospora undulata, and Holospora elegans), endonuclear symbiotic bacteria of the ciliate Paramecium caudatum.</title>
        <authorList>
            <person name="Dohra H."/>
            <person name="Tanaka K."/>
            <person name="Suzuki T."/>
            <person name="Fujishima M."/>
            <person name="Suzuki H."/>
        </authorList>
    </citation>
    <scope>NUCLEOTIDE SEQUENCE [LARGE SCALE GENOMIC DNA]</scope>
    <source>
        <strain evidence="3 4">E1</strain>
    </source>
</reference>
<dbReference type="GO" id="GO:0016747">
    <property type="term" value="F:acyltransferase activity, transferring groups other than amino-acyl groups"/>
    <property type="evidence" value="ECO:0007669"/>
    <property type="project" value="InterPro"/>
</dbReference>
<dbReference type="Proteomes" id="UP000024842">
    <property type="component" value="Unassembled WGS sequence"/>
</dbReference>
<dbReference type="AlphaFoldDB" id="A0A023DZA4"/>
<sequence>MSKEIQVVPYDPNWSHIYEKEAKLIGQALGGNCLAIHHIGSTAVPGLAAKPKIDIIAVVQDPLLARDQLGKIGIQYRGEYNIPLHYGFSKRGDIDLNLHVYEEFHPEIELNLCFRDYLRNHPNKLDDYAKLKEELIQDESSFTKENSPFTNYTLRKGDFIREVLREAGFNRIRMLKCNDNTEWAAAKHFRDIYFFGPHGIEDPYTWTFNHEKHAHLVLYQGTEIVAYAHIQFWPDKRAAIRIIATDENRRNQSFGSRFLTLIEKWLKSSGVKSIHAESRQTSLWFYLKNGYTEVPFDDPENHESDPNDVPVGKVL</sequence>
<dbReference type="SUPFAM" id="SSF81301">
    <property type="entry name" value="Nucleotidyltransferase"/>
    <property type="match status" value="1"/>
</dbReference>
<protein>
    <recommendedName>
        <fullName evidence="2">N-acetyltransferase domain-containing protein</fullName>
    </recommendedName>
</protein>
<dbReference type="Gene3D" id="3.30.460.10">
    <property type="entry name" value="Beta Polymerase, domain 2"/>
    <property type="match status" value="1"/>
</dbReference>
<dbReference type="OrthoDB" id="9799092at2"/>
<evidence type="ECO:0000259" key="2">
    <source>
        <dbReference type="PROSITE" id="PS51186"/>
    </source>
</evidence>
<dbReference type="InterPro" id="IPR016181">
    <property type="entry name" value="Acyl_CoA_acyltransferase"/>
</dbReference>
<dbReference type="Pfam" id="PF04229">
    <property type="entry name" value="GrpB"/>
    <property type="match status" value="1"/>
</dbReference>
<dbReference type="PROSITE" id="PS51186">
    <property type="entry name" value="GNAT"/>
    <property type="match status" value="1"/>
</dbReference>
<accession>A0A023DZA4</accession>
<dbReference type="Pfam" id="PF00583">
    <property type="entry name" value="Acetyltransf_1"/>
    <property type="match status" value="1"/>
</dbReference>
<comment type="caution">
    <text evidence="3">The sequence shown here is derived from an EMBL/GenBank/DDBJ whole genome shotgun (WGS) entry which is preliminary data.</text>
</comment>
<name>A0A023DZA4_9PROT</name>
<organism evidence="3 4">
    <name type="scientific">Holospora elegans E1</name>
    <dbReference type="NCBI Taxonomy" id="1427503"/>
    <lineage>
        <taxon>Bacteria</taxon>
        <taxon>Pseudomonadati</taxon>
        <taxon>Pseudomonadota</taxon>
        <taxon>Alphaproteobacteria</taxon>
        <taxon>Holosporales</taxon>
        <taxon>Holosporaceae</taxon>
        <taxon>Holospora</taxon>
    </lineage>
</organism>
<evidence type="ECO:0000313" key="3">
    <source>
        <dbReference type="EMBL" id="GAJ46881.1"/>
    </source>
</evidence>
<dbReference type="Gene3D" id="3.40.630.30">
    <property type="match status" value="1"/>
</dbReference>
<keyword evidence="4" id="KW-1185">Reference proteome</keyword>